<dbReference type="GO" id="GO:0032259">
    <property type="term" value="P:methylation"/>
    <property type="evidence" value="ECO:0007669"/>
    <property type="project" value="UniProtKB-KW"/>
</dbReference>
<evidence type="ECO:0000256" key="3">
    <source>
        <dbReference type="ARBA" id="ARBA00022691"/>
    </source>
</evidence>
<name>A0A6I3IQQ3_9MICO</name>
<feature type="domain" description="Release factor glutamine methyltransferase N-terminal" evidence="8">
    <location>
        <begin position="9"/>
        <end position="78"/>
    </location>
</feature>
<feature type="binding site" evidence="5">
    <location>
        <position position="205"/>
    </location>
    <ligand>
        <name>S-adenosyl-L-methionine</name>
        <dbReference type="ChEBI" id="CHEBI:59789"/>
    </ligand>
</feature>
<evidence type="ECO:0000256" key="5">
    <source>
        <dbReference type="HAMAP-Rule" id="MF_02126"/>
    </source>
</evidence>
<organism evidence="9 10">
    <name type="scientific">Arsenicicoccus cauae</name>
    <dbReference type="NCBI Taxonomy" id="2663847"/>
    <lineage>
        <taxon>Bacteria</taxon>
        <taxon>Bacillati</taxon>
        <taxon>Actinomycetota</taxon>
        <taxon>Actinomycetes</taxon>
        <taxon>Micrococcales</taxon>
        <taxon>Intrasporangiaceae</taxon>
        <taxon>Arsenicicoccus</taxon>
    </lineage>
</organism>
<dbReference type="PROSITE" id="PS00092">
    <property type="entry name" value="N6_MTASE"/>
    <property type="match status" value="1"/>
</dbReference>
<dbReference type="InterPro" id="IPR004556">
    <property type="entry name" value="HemK-like"/>
</dbReference>
<evidence type="ECO:0000256" key="6">
    <source>
        <dbReference type="SAM" id="MobiDB-lite"/>
    </source>
</evidence>
<dbReference type="EMBL" id="WLVL01000037">
    <property type="protein sequence ID" value="MTB72280.1"/>
    <property type="molecule type" value="Genomic_DNA"/>
</dbReference>
<evidence type="ECO:0000256" key="2">
    <source>
        <dbReference type="ARBA" id="ARBA00022679"/>
    </source>
</evidence>
<evidence type="ECO:0000256" key="4">
    <source>
        <dbReference type="ARBA" id="ARBA00048391"/>
    </source>
</evidence>
<accession>A0A6I3IQQ3</accession>
<protein>
    <recommendedName>
        <fullName evidence="5">Release factor glutamine methyltransferase</fullName>
        <shortName evidence="5">RF MTase</shortName>
        <ecNumber evidence="5">2.1.1.297</ecNumber>
    </recommendedName>
    <alternativeName>
        <fullName evidence="5">N5-glutamine methyltransferase PrmC</fullName>
    </alternativeName>
    <alternativeName>
        <fullName evidence="5">Protein-(glutamine-N5) MTase PrmC</fullName>
    </alternativeName>
    <alternativeName>
        <fullName evidence="5">Protein-glutamine N-methyltransferase PrmC</fullName>
    </alternativeName>
</protein>
<dbReference type="EC" id="2.1.1.297" evidence="5"/>
<dbReference type="InterPro" id="IPR007848">
    <property type="entry name" value="Small_mtfrase_dom"/>
</dbReference>
<dbReference type="InterPro" id="IPR019874">
    <property type="entry name" value="RF_methyltr_PrmC"/>
</dbReference>
<dbReference type="HAMAP" id="MF_02126">
    <property type="entry name" value="RF_methyltr_PrmC"/>
    <property type="match status" value="1"/>
</dbReference>
<keyword evidence="3 5" id="KW-0949">S-adenosyl-L-methionine</keyword>
<reference evidence="9 10" key="1">
    <citation type="submission" date="2019-11" db="EMBL/GenBank/DDBJ databases">
        <title>Whole genome sequencing identifies a novel species of the genus Arsenicicoccus isolated from human blood.</title>
        <authorList>
            <person name="Jeong J.H."/>
            <person name="Kweon O.J."/>
            <person name="Kim H.R."/>
            <person name="Kim T.-H."/>
            <person name="Ha S.-M."/>
            <person name="Lee M.-K."/>
        </authorList>
    </citation>
    <scope>NUCLEOTIDE SEQUENCE [LARGE SCALE GENOMIC DNA]</scope>
    <source>
        <strain evidence="9 10">MKL-02</strain>
    </source>
</reference>
<keyword evidence="1 5" id="KW-0489">Methyltransferase</keyword>
<dbReference type="Gene3D" id="3.40.50.150">
    <property type="entry name" value="Vaccinia Virus protein VP39"/>
    <property type="match status" value="1"/>
</dbReference>
<evidence type="ECO:0000313" key="9">
    <source>
        <dbReference type="EMBL" id="MTB72280.1"/>
    </source>
</evidence>
<dbReference type="InterPro" id="IPR050320">
    <property type="entry name" value="N5-glutamine_MTase"/>
</dbReference>
<comment type="similarity">
    <text evidence="5">Belongs to the protein N5-glutamine methyltransferase family. PrmC subfamily.</text>
</comment>
<dbReference type="SUPFAM" id="SSF53335">
    <property type="entry name" value="S-adenosyl-L-methionine-dependent methyltransferases"/>
    <property type="match status" value="1"/>
</dbReference>
<dbReference type="Gene3D" id="1.10.8.10">
    <property type="entry name" value="DNA helicase RuvA subunit, C-terminal domain"/>
    <property type="match status" value="1"/>
</dbReference>
<dbReference type="PANTHER" id="PTHR18895">
    <property type="entry name" value="HEMK METHYLTRANSFERASE"/>
    <property type="match status" value="1"/>
</dbReference>
<evidence type="ECO:0000259" key="7">
    <source>
        <dbReference type="Pfam" id="PF05175"/>
    </source>
</evidence>
<dbReference type="NCBIfam" id="TIGR03534">
    <property type="entry name" value="RF_mod_PrmC"/>
    <property type="match status" value="1"/>
</dbReference>
<dbReference type="GO" id="GO:0003676">
    <property type="term" value="F:nucleic acid binding"/>
    <property type="evidence" value="ECO:0007669"/>
    <property type="project" value="InterPro"/>
</dbReference>
<dbReference type="AlphaFoldDB" id="A0A6I3IQQ3"/>
<keyword evidence="2 5" id="KW-0808">Transferase</keyword>
<dbReference type="Pfam" id="PF17827">
    <property type="entry name" value="PrmC_N"/>
    <property type="match status" value="1"/>
</dbReference>
<dbReference type="GO" id="GO:0102559">
    <property type="term" value="F:peptide chain release factor N(5)-glutamine methyltransferase activity"/>
    <property type="evidence" value="ECO:0007669"/>
    <property type="project" value="UniProtKB-EC"/>
</dbReference>
<feature type="region of interest" description="Disordered" evidence="6">
    <location>
        <begin position="290"/>
        <end position="311"/>
    </location>
</feature>
<dbReference type="InterPro" id="IPR040758">
    <property type="entry name" value="PrmC_N"/>
</dbReference>
<comment type="caution">
    <text evidence="9">The sequence shown here is derived from an EMBL/GenBank/DDBJ whole genome shotgun (WGS) entry which is preliminary data.</text>
</comment>
<feature type="domain" description="Methyltransferase small" evidence="7">
    <location>
        <begin position="124"/>
        <end position="210"/>
    </location>
</feature>
<sequence>MTDLRGVVSAATDRLAVAGVPSPQVDAVALAAYVLGCDPGEVHRGLVLGTRLTEEQSSRYAELLDHRAARVPLQHLTGRAGFRRLELSVGPGTFVPRPETELAVELVLGELGATGATVHGRAPVVVDLCTGSGAIALAVKDEHPRARVHAVEASDQAFRRARHNAGRLDLDVTVTLADATGDPRHAVDLAPLEPLVGRVDVVVSNPPYVPEDAVPREPEVRDHDPAMALYGGAGDGLGTPLQVARTAAVLLRPGGLLVMEHADTQGETLPAALRATREWVDVRDHLDLAGRPRTTTARRAGRLDEGETSGR</sequence>
<evidence type="ECO:0000256" key="1">
    <source>
        <dbReference type="ARBA" id="ARBA00022603"/>
    </source>
</evidence>
<dbReference type="RefSeq" id="WP_311966580.1">
    <property type="nucleotide sequence ID" value="NZ_WLVL01000037.1"/>
</dbReference>
<dbReference type="NCBIfam" id="TIGR00536">
    <property type="entry name" value="hemK_fam"/>
    <property type="match status" value="1"/>
</dbReference>
<gene>
    <name evidence="5 9" type="primary">prmC</name>
    <name evidence="9" type="ORF">GGG17_09910</name>
</gene>
<proteinExistence type="inferred from homology"/>
<feature type="binding site" evidence="5">
    <location>
        <position position="152"/>
    </location>
    <ligand>
        <name>S-adenosyl-L-methionine</name>
        <dbReference type="ChEBI" id="CHEBI:59789"/>
    </ligand>
</feature>
<dbReference type="CDD" id="cd02440">
    <property type="entry name" value="AdoMet_MTases"/>
    <property type="match status" value="1"/>
</dbReference>
<feature type="compositionally biased region" description="Basic and acidic residues" evidence="6">
    <location>
        <begin position="301"/>
        <end position="311"/>
    </location>
</feature>
<keyword evidence="10" id="KW-1185">Reference proteome</keyword>
<dbReference type="Pfam" id="PF05175">
    <property type="entry name" value="MTS"/>
    <property type="match status" value="1"/>
</dbReference>
<dbReference type="PANTHER" id="PTHR18895:SF74">
    <property type="entry name" value="MTRF1L RELEASE FACTOR GLUTAMINE METHYLTRANSFERASE"/>
    <property type="match status" value="1"/>
</dbReference>
<dbReference type="InterPro" id="IPR029063">
    <property type="entry name" value="SAM-dependent_MTases_sf"/>
</dbReference>
<dbReference type="Proteomes" id="UP000431092">
    <property type="component" value="Unassembled WGS sequence"/>
</dbReference>
<comment type="function">
    <text evidence="5">Methylates the class 1 translation termination release factors RF1/PrfA and RF2/PrfB on the glutamine residue of the universally conserved GGQ motif.</text>
</comment>
<comment type="caution">
    <text evidence="5">Lacks conserved residue(s) required for the propagation of feature annotation.</text>
</comment>
<evidence type="ECO:0000313" key="10">
    <source>
        <dbReference type="Proteomes" id="UP000431092"/>
    </source>
</evidence>
<evidence type="ECO:0000259" key="8">
    <source>
        <dbReference type="Pfam" id="PF17827"/>
    </source>
</evidence>
<comment type="catalytic activity">
    <reaction evidence="4 5">
        <text>L-glutaminyl-[peptide chain release factor] + S-adenosyl-L-methionine = N(5)-methyl-L-glutaminyl-[peptide chain release factor] + S-adenosyl-L-homocysteine + H(+)</text>
        <dbReference type="Rhea" id="RHEA:42896"/>
        <dbReference type="Rhea" id="RHEA-COMP:10271"/>
        <dbReference type="Rhea" id="RHEA-COMP:10272"/>
        <dbReference type="ChEBI" id="CHEBI:15378"/>
        <dbReference type="ChEBI" id="CHEBI:30011"/>
        <dbReference type="ChEBI" id="CHEBI:57856"/>
        <dbReference type="ChEBI" id="CHEBI:59789"/>
        <dbReference type="ChEBI" id="CHEBI:61891"/>
        <dbReference type="EC" id="2.1.1.297"/>
    </reaction>
</comment>
<dbReference type="InterPro" id="IPR002052">
    <property type="entry name" value="DNA_methylase_N6_adenine_CS"/>
</dbReference>
<feature type="binding site" evidence="5">
    <location>
        <begin position="205"/>
        <end position="208"/>
    </location>
    <ligand>
        <name>substrate</name>
    </ligand>
</feature>